<organism evidence="1 2">
    <name type="scientific">Thelephora ganbajun</name>
    <name type="common">Ganba fungus</name>
    <dbReference type="NCBI Taxonomy" id="370292"/>
    <lineage>
        <taxon>Eukaryota</taxon>
        <taxon>Fungi</taxon>
        <taxon>Dikarya</taxon>
        <taxon>Basidiomycota</taxon>
        <taxon>Agaricomycotina</taxon>
        <taxon>Agaricomycetes</taxon>
        <taxon>Thelephorales</taxon>
        <taxon>Thelephoraceae</taxon>
        <taxon>Thelephora</taxon>
    </lineage>
</organism>
<keyword evidence="2" id="KW-1185">Reference proteome</keyword>
<dbReference type="EMBL" id="MU118514">
    <property type="protein sequence ID" value="KAF9642363.1"/>
    <property type="molecule type" value="Genomic_DNA"/>
</dbReference>
<comment type="caution">
    <text evidence="1">The sequence shown here is derived from an EMBL/GenBank/DDBJ whole genome shotgun (WGS) entry which is preliminary data.</text>
</comment>
<name>A0ACB6YYT9_THEGA</name>
<evidence type="ECO:0000313" key="1">
    <source>
        <dbReference type="EMBL" id="KAF9642363.1"/>
    </source>
</evidence>
<dbReference type="Proteomes" id="UP000886501">
    <property type="component" value="Unassembled WGS sequence"/>
</dbReference>
<accession>A0ACB6YYT9</accession>
<protein>
    <submittedName>
        <fullName evidence="1">Uncharacterized protein</fullName>
    </submittedName>
</protein>
<gene>
    <name evidence="1" type="ORF">BDM02DRAFT_2310442</name>
</gene>
<reference evidence="1" key="2">
    <citation type="journal article" date="2020" name="Nat. Commun.">
        <title>Large-scale genome sequencing of mycorrhizal fungi provides insights into the early evolution of symbiotic traits.</title>
        <authorList>
            <person name="Miyauchi S."/>
            <person name="Kiss E."/>
            <person name="Kuo A."/>
            <person name="Drula E."/>
            <person name="Kohler A."/>
            <person name="Sanchez-Garcia M."/>
            <person name="Morin E."/>
            <person name="Andreopoulos B."/>
            <person name="Barry K.W."/>
            <person name="Bonito G."/>
            <person name="Buee M."/>
            <person name="Carver A."/>
            <person name="Chen C."/>
            <person name="Cichocki N."/>
            <person name="Clum A."/>
            <person name="Culley D."/>
            <person name="Crous P.W."/>
            <person name="Fauchery L."/>
            <person name="Girlanda M."/>
            <person name="Hayes R.D."/>
            <person name="Keri Z."/>
            <person name="LaButti K."/>
            <person name="Lipzen A."/>
            <person name="Lombard V."/>
            <person name="Magnuson J."/>
            <person name="Maillard F."/>
            <person name="Murat C."/>
            <person name="Nolan M."/>
            <person name="Ohm R.A."/>
            <person name="Pangilinan J."/>
            <person name="Pereira M.F."/>
            <person name="Perotto S."/>
            <person name="Peter M."/>
            <person name="Pfister S."/>
            <person name="Riley R."/>
            <person name="Sitrit Y."/>
            <person name="Stielow J.B."/>
            <person name="Szollosi G."/>
            <person name="Zifcakova L."/>
            <person name="Stursova M."/>
            <person name="Spatafora J.W."/>
            <person name="Tedersoo L."/>
            <person name="Vaario L.M."/>
            <person name="Yamada A."/>
            <person name="Yan M."/>
            <person name="Wang P."/>
            <person name="Xu J."/>
            <person name="Bruns T."/>
            <person name="Baldrian P."/>
            <person name="Vilgalys R."/>
            <person name="Dunand C."/>
            <person name="Henrissat B."/>
            <person name="Grigoriev I.V."/>
            <person name="Hibbett D."/>
            <person name="Nagy L.G."/>
            <person name="Martin F.M."/>
        </authorList>
    </citation>
    <scope>NUCLEOTIDE SEQUENCE</scope>
    <source>
        <strain evidence="1">P2</strain>
    </source>
</reference>
<proteinExistence type="predicted"/>
<reference evidence="1" key="1">
    <citation type="submission" date="2019-10" db="EMBL/GenBank/DDBJ databases">
        <authorList>
            <consortium name="DOE Joint Genome Institute"/>
            <person name="Kuo A."/>
            <person name="Miyauchi S."/>
            <person name="Kiss E."/>
            <person name="Drula E."/>
            <person name="Kohler A."/>
            <person name="Sanchez-Garcia M."/>
            <person name="Andreopoulos B."/>
            <person name="Barry K.W."/>
            <person name="Bonito G."/>
            <person name="Buee M."/>
            <person name="Carver A."/>
            <person name="Chen C."/>
            <person name="Cichocki N."/>
            <person name="Clum A."/>
            <person name="Culley D."/>
            <person name="Crous P.W."/>
            <person name="Fauchery L."/>
            <person name="Girlanda M."/>
            <person name="Hayes R."/>
            <person name="Keri Z."/>
            <person name="Labutti K."/>
            <person name="Lipzen A."/>
            <person name="Lombard V."/>
            <person name="Magnuson J."/>
            <person name="Maillard F."/>
            <person name="Morin E."/>
            <person name="Murat C."/>
            <person name="Nolan M."/>
            <person name="Ohm R."/>
            <person name="Pangilinan J."/>
            <person name="Pereira M."/>
            <person name="Perotto S."/>
            <person name="Peter M."/>
            <person name="Riley R."/>
            <person name="Sitrit Y."/>
            <person name="Stielow B."/>
            <person name="Szollosi G."/>
            <person name="Zifcakova L."/>
            <person name="Stursova M."/>
            <person name="Spatafora J.W."/>
            <person name="Tedersoo L."/>
            <person name="Vaario L.-M."/>
            <person name="Yamada A."/>
            <person name="Yan M."/>
            <person name="Wang P."/>
            <person name="Xu J."/>
            <person name="Bruns T."/>
            <person name="Baldrian P."/>
            <person name="Vilgalys R."/>
            <person name="Henrissat B."/>
            <person name="Grigoriev I.V."/>
            <person name="Hibbett D."/>
            <person name="Nagy L.G."/>
            <person name="Martin F.M."/>
        </authorList>
    </citation>
    <scope>NUCLEOTIDE SEQUENCE</scope>
    <source>
        <strain evidence="1">P2</strain>
    </source>
</reference>
<evidence type="ECO:0000313" key="2">
    <source>
        <dbReference type="Proteomes" id="UP000886501"/>
    </source>
</evidence>
<sequence>MGMFRSNKFWALCRQIRRPKPSYRYNRVGRRGRASRLAPVLHPPLRQQIHRNLTHRDRLPSPNHLRKRHAVHLGRAGREPLSNHLGGLSG</sequence>